<keyword evidence="6 8" id="KW-1133">Transmembrane helix</keyword>
<protein>
    <submittedName>
        <fullName evidence="9">Hemin transport system permease protein HmuU</fullName>
    </submittedName>
</protein>
<evidence type="ECO:0000256" key="4">
    <source>
        <dbReference type="ARBA" id="ARBA00022475"/>
    </source>
</evidence>
<feature type="transmembrane region" description="Helical" evidence="8">
    <location>
        <begin position="312"/>
        <end position="332"/>
    </location>
</feature>
<dbReference type="InterPro" id="IPR037294">
    <property type="entry name" value="ABC_BtuC-like"/>
</dbReference>
<dbReference type="PROSITE" id="PS51257">
    <property type="entry name" value="PROKAR_LIPOPROTEIN"/>
    <property type="match status" value="1"/>
</dbReference>
<feature type="transmembrane region" description="Helical" evidence="8">
    <location>
        <begin position="67"/>
        <end position="87"/>
    </location>
</feature>
<dbReference type="GO" id="GO:0005886">
    <property type="term" value="C:plasma membrane"/>
    <property type="evidence" value="ECO:0007669"/>
    <property type="project" value="UniProtKB-SubCell"/>
</dbReference>
<evidence type="ECO:0000256" key="8">
    <source>
        <dbReference type="SAM" id="Phobius"/>
    </source>
</evidence>
<feature type="transmembrane region" description="Helical" evidence="8">
    <location>
        <begin position="246"/>
        <end position="279"/>
    </location>
</feature>
<keyword evidence="7 8" id="KW-0472">Membrane</keyword>
<gene>
    <name evidence="9" type="primary">hmuU_3</name>
    <name evidence="9" type="ORF">Pan216_42130</name>
</gene>
<evidence type="ECO:0000256" key="1">
    <source>
        <dbReference type="ARBA" id="ARBA00004651"/>
    </source>
</evidence>
<comment type="subcellular location">
    <subcellularLocation>
        <location evidence="1">Cell membrane</location>
        <topology evidence="1">Multi-pass membrane protein</topology>
    </subcellularLocation>
</comment>
<dbReference type="EMBL" id="CP036279">
    <property type="protein sequence ID" value="QDU63335.1"/>
    <property type="molecule type" value="Genomic_DNA"/>
</dbReference>
<evidence type="ECO:0000313" key="10">
    <source>
        <dbReference type="Proteomes" id="UP000317093"/>
    </source>
</evidence>
<evidence type="ECO:0000256" key="5">
    <source>
        <dbReference type="ARBA" id="ARBA00022692"/>
    </source>
</evidence>
<reference evidence="9 10" key="1">
    <citation type="submission" date="2019-02" db="EMBL/GenBank/DDBJ databases">
        <title>Deep-cultivation of Planctomycetes and their phenomic and genomic characterization uncovers novel biology.</title>
        <authorList>
            <person name="Wiegand S."/>
            <person name="Jogler M."/>
            <person name="Boedeker C."/>
            <person name="Pinto D."/>
            <person name="Vollmers J."/>
            <person name="Rivas-Marin E."/>
            <person name="Kohn T."/>
            <person name="Peeters S.H."/>
            <person name="Heuer A."/>
            <person name="Rast P."/>
            <person name="Oberbeckmann S."/>
            <person name="Bunk B."/>
            <person name="Jeske O."/>
            <person name="Meyerdierks A."/>
            <person name="Storesund J.E."/>
            <person name="Kallscheuer N."/>
            <person name="Luecker S."/>
            <person name="Lage O.M."/>
            <person name="Pohl T."/>
            <person name="Merkel B.J."/>
            <person name="Hornburger P."/>
            <person name="Mueller R.-W."/>
            <person name="Bruemmer F."/>
            <person name="Labrenz M."/>
            <person name="Spormann A.M."/>
            <person name="Op den Camp H."/>
            <person name="Overmann J."/>
            <person name="Amann R."/>
            <person name="Jetten M.S.M."/>
            <person name="Mascher T."/>
            <person name="Medema M.H."/>
            <person name="Devos D.P."/>
            <person name="Kaster A.-K."/>
            <person name="Ovreas L."/>
            <person name="Rohde M."/>
            <person name="Galperin M.Y."/>
            <person name="Jogler C."/>
        </authorList>
    </citation>
    <scope>NUCLEOTIDE SEQUENCE [LARGE SCALE GENOMIC DNA]</scope>
    <source>
        <strain evidence="9 10">Pan216</strain>
    </source>
</reference>
<dbReference type="GO" id="GO:0022857">
    <property type="term" value="F:transmembrane transporter activity"/>
    <property type="evidence" value="ECO:0007669"/>
    <property type="project" value="InterPro"/>
</dbReference>
<evidence type="ECO:0000256" key="2">
    <source>
        <dbReference type="ARBA" id="ARBA00007935"/>
    </source>
</evidence>
<feature type="transmembrane region" description="Helical" evidence="8">
    <location>
        <begin position="153"/>
        <end position="177"/>
    </location>
</feature>
<sequence length="337" mass="34917">MSRAWRLGMLGALVAGLAFLSCAVGRATISVESISAIVIHALTRWNVGSWEPWQATIVWEIRLPRTVIAILVGGGLGLAGAVMQGLFRNPLADPGLLGVSSGGAFGAVLAVYTGLAAYFALAVPILALCFAIATGLTVYVVATMRGHPSTATLLLAGIAMTAIASAGTAALLSFSLSRWDVAREMIAWLLGGLNGRSWTDVVLVGPLVVGGYLYLHCFANDLDALAGGEEVASSLGIDVPIVRRNLLMVASAVTAATVAVSGVLAFVGLIVPHIIRLLFGPAHRWLLPGSFLGGAALLLIADLIARTVTSGELRLGILTSLLGGPFFFLLLLRRATD</sequence>
<dbReference type="SUPFAM" id="SSF81345">
    <property type="entry name" value="ABC transporter involved in vitamin B12 uptake, BtuC"/>
    <property type="match status" value="1"/>
</dbReference>
<dbReference type="InterPro" id="IPR000522">
    <property type="entry name" value="ABC_transptr_permease_BtuC"/>
</dbReference>
<dbReference type="GO" id="GO:0033214">
    <property type="term" value="P:siderophore-iron import into cell"/>
    <property type="evidence" value="ECO:0007669"/>
    <property type="project" value="TreeGrafter"/>
</dbReference>
<feature type="transmembrane region" description="Helical" evidence="8">
    <location>
        <begin position="197"/>
        <end position="215"/>
    </location>
</feature>
<organism evidence="9 10">
    <name type="scientific">Kolteria novifilia</name>
    <dbReference type="NCBI Taxonomy" id="2527975"/>
    <lineage>
        <taxon>Bacteria</taxon>
        <taxon>Pseudomonadati</taxon>
        <taxon>Planctomycetota</taxon>
        <taxon>Planctomycetia</taxon>
        <taxon>Kolteriales</taxon>
        <taxon>Kolteriaceae</taxon>
        <taxon>Kolteria</taxon>
    </lineage>
</organism>
<accession>A0A518B8N3</accession>
<evidence type="ECO:0000313" key="9">
    <source>
        <dbReference type="EMBL" id="QDU63335.1"/>
    </source>
</evidence>
<evidence type="ECO:0000256" key="6">
    <source>
        <dbReference type="ARBA" id="ARBA00022989"/>
    </source>
</evidence>
<dbReference type="RefSeq" id="WP_145260729.1">
    <property type="nucleotide sequence ID" value="NZ_CP036279.1"/>
</dbReference>
<keyword evidence="10" id="KW-1185">Reference proteome</keyword>
<dbReference type="AlphaFoldDB" id="A0A518B8N3"/>
<dbReference type="CDD" id="cd06550">
    <property type="entry name" value="TM_ABC_iron-siderophores_like"/>
    <property type="match status" value="1"/>
</dbReference>
<keyword evidence="3" id="KW-0813">Transport</keyword>
<keyword evidence="5 8" id="KW-0812">Transmembrane</keyword>
<keyword evidence="4" id="KW-1003">Cell membrane</keyword>
<feature type="transmembrane region" description="Helical" evidence="8">
    <location>
        <begin position="94"/>
        <end position="112"/>
    </location>
</feature>
<dbReference type="FunFam" id="1.10.3470.10:FF:000001">
    <property type="entry name" value="Vitamin B12 ABC transporter permease BtuC"/>
    <property type="match status" value="1"/>
</dbReference>
<evidence type="ECO:0000256" key="3">
    <source>
        <dbReference type="ARBA" id="ARBA00022448"/>
    </source>
</evidence>
<dbReference type="Proteomes" id="UP000317093">
    <property type="component" value="Chromosome"/>
</dbReference>
<dbReference type="OrthoDB" id="9792889at2"/>
<feature type="transmembrane region" description="Helical" evidence="8">
    <location>
        <begin position="285"/>
        <end position="305"/>
    </location>
</feature>
<dbReference type="Pfam" id="PF01032">
    <property type="entry name" value="FecCD"/>
    <property type="match status" value="1"/>
</dbReference>
<dbReference type="PANTHER" id="PTHR30472">
    <property type="entry name" value="FERRIC ENTEROBACTIN TRANSPORT SYSTEM PERMEASE PROTEIN"/>
    <property type="match status" value="1"/>
</dbReference>
<dbReference type="Gene3D" id="1.10.3470.10">
    <property type="entry name" value="ABC transporter involved in vitamin B12 uptake, BtuC"/>
    <property type="match status" value="1"/>
</dbReference>
<proteinExistence type="inferred from homology"/>
<feature type="transmembrane region" description="Helical" evidence="8">
    <location>
        <begin position="118"/>
        <end position="141"/>
    </location>
</feature>
<name>A0A518B8N3_9BACT</name>
<comment type="similarity">
    <text evidence="2">Belongs to the binding-protein-dependent transport system permease family. FecCD subfamily.</text>
</comment>
<dbReference type="KEGG" id="knv:Pan216_42130"/>
<dbReference type="PANTHER" id="PTHR30472:SF25">
    <property type="entry name" value="ABC TRANSPORTER PERMEASE PROTEIN MJ0876-RELATED"/>
    <property type="match status" value="1"/>
</dbReference>
<evidence type="ECO:0000256" key="7">
    <source>
        <dbReference type="ARBA" id="ARBA00023136"/>
    </source>
</evidence>